<proteinExistence type="predicted"/>
<dbReference type="EMBL" id="PEVY01000042">
    <property type="protein sequence ID" value="PIU75216.1"/>
    <property type="molecule type" value="Genomic_DNA"/>
</dbReference>
<reference evidence="2" key="1">
    <citation type="submission" date="2017-09" db="EMBL/GenBank/DDBJ databases">
        <title>Depth-based differentiation of microbial function through sediment-hosted aquifers and enrichment of novel symbionts in the deep terrestrial subsurface.</title>
        <authorList>
            <person name="Probst A.J."/>
            <person name="Ladd B."/>
            <person name="Jarett J.K."/>
            <person name="Geller-Mcgrath D.E."/>
            <person name="Sieber C.M.K."/>
            <person name="Emerson J.B."/>
            <person name="Anantharaman K."/>
            <person name="Thomas B.C."/>
            <person name="Malmstrom R."/>
            <person name="Stieglmeier M."/>
            <person name="Klingl A."/>
            <person name="Woyke T."/>
            <person name="Ryan C.M."/>
            <person name="Banfield J.F."/>
        </authorList>
    </citation>
    <scope>NUCLEOTIDE SEQUENCE [LARGE SCALE GENOMIC DNA]</scope>
</reference>
<name>A0A2M7AXA9_9BACT</name>
<accession>A0A2M7AXA9</accession>
<evidence type="ECO:0000313" key="2">
    <source>
        <dbReference type="Proteomes" id="UP000228775"/>
    </source>
</evidence>
<dbReference type="Proteomes" id="UP000228775">
    <property type="component" value="Unassembled WGS sequence"/>
</dbReference>
<gene>
    <name evidence="1" type="ORF">COS76_01980</name>
</gene>
<comment type="caution">
    <text evidence="1">The sequence shown here is derived from an EMBL/GenBank/DDBJ whole genome shotgun (WGS) entry which is preliminary data.</text>
</comment>
<feature type="non-terminal residue" evidence="1">
    <location>
        <position position="1"/>
    </location>
</feature>
<sequence length="1210" mass="136796">YQFKTVDGKLQIIDQEGKEVYAQKAREQKEDERLDSLWSSLVTTDNLKVRKEFITQLADFLEDGLERTDYQMEKSRLRLRALEKLQSLSETDPNKAIKLMRPNIEENSEIAINLSTSLGRVVKHAVYGLGTNSLPDWESSQAEDDAFQEIELCLKIVNLQYVKAIDDMLRNVDNRVGAVSSWVDGLTNLIVKRELITAQRPNMSARFEKLMDESVSQYFVQLDRYGQSDRYTASGLRDHLRLINVHPLVNTYLETLPNMKSWLKKPAEELHDPKLQSEILPRLIENILQHKNDYPLNLDTQVFRMTDKYQTSSESFALFELIMSEGHGQPPAVIEQVRAKFLANLIERSESADGRLILAREWFNRPKTIDYLVNLLNRDPLMLDQQEGLQENAARTKYYVTSLLCSLYADPASHFYILQALRRQTNLATALSNMAQSKTPEDQSSMVETAIKFDQKSRRLANAYLPAINQEIDFGQNYLERCRQQEILTPEETLFLDNVLRLNQVEGRELSKDEQKDILEQAKKLGLLFTYDGKAITPYINSSISGRIPSNSLSTNVTGLKPLISVDRSDEGKVVGYHFPIHSFYSKDPQEPRGISVDSSFTLEIDRMESVNEIVLSNNGKVVMHQVGNDDLYGQTETRAINHIYVWGLDGQIIIDNLSQSVGNVSSSFDFSLEIKNPPCSEAAYLISGVCLKSKDQKIILYDSTQHPVILTMNNVAFARGLREVSFTGAQLAQTAELMANQYPIEKRTEQQKAELAEVFTNIYPDAPALTKDDREGRVGEPLIFLPVDILVNDPEIKSLKVHKFNGSKYGVVETPVLAKKDLAFVGGATEFAQLDCQGTLRVDRSASVYIKDGNIKNLSVNGGVVVVSEQMLLNGKIQKMEFTADYEKTNSLIVVDDVGSVVLTRRFVSGIFTSDEFKAKYEEWKGESATLDKNIIIEAAYQSVKNDQTLRDSFFSPDAVDIVHEGEAHIIVKRKEFKTSSVSWNGWNKLFSTCSEKAQTQLKNPIGYQMDLLSIDYNPDYYKLPILEVGTDNVELKISRLYLVEKTIKNEWSTSPRKKQSINFSDQVAIDYLSINGTQTRLDNLPRGLKIIDVSADEGNLEGELTLNETRLVQTMQERNITEFTIVIPGNGKFTIEKAQSTTYENPDAYTISLRDGEIVVEAKSIVVQPVELVLPPVEPVEAPPTPKTGFARLKRWISCKISGIGTKR</sequence>
<dbReference type="AlphaFoldDB" id="A0A2M7AXA9"/>
<organism evidence="1 2">
    <name type="scientific">Candidatus Portnoybacteria bacterium CG06_land_8_20_14_3_00_39_12</name>
    <dbReference type="NCBI Taxonomy" id="1974809"/>
    <lineage>
        <taxon>Bacteria</taxon>
        <taxon>Candidatus Portnoyibacteriota</taxon>
    </lineage>
</organism>
<evidence type="ECO:0000313" key="1">
    <source>
        <dbReference type="EMBL" id="PIU75216.1"/>
    </source>
</evidence>
<protein>
    <submittedName>
        <fullName evidence="1">Uncharacterized protein</fullName>
    </submittedName>
</protein>